<keyword evidence="5 11" id="KW-0547">Nucleotide-binding</keyword>
<keyword evidence="7 13" id="KW-0255">Endonuclease</keyword>
<dbReference type="GO" id="GO:0005524">
    <property type="term" value="F:ATP binding"/>
    <property type="evidence" value="ECO:0007669"/>
    <property type="project" value="UniProtKB-KW"/>
</dbReference>
<dbReference type="NCBIfam" id="TIGR00348">
    <property type="entry name" value="hsdR"/>
    <property type="match status" value="1"/>
</dbReference>
<evidence type="ECO:0000256" key="3">
    <source>
        <dbReference type="ARBA" id="ARBA00011296"/>
    </source>
</evidence>
<dbReference type="InterPro" id="IPR007409">
    <property type="entry name" value="Restrct_endonuc_type1_HsdR_N"/>
</dbReference>
<dbReference type="InterPro" id="IPR004473">
    <property type="entry name" value="Restrct_endonuc_typeI_HsdR"/>
</dbReference>
<comment type="subunit">
    <text evidence="3 11">The type I restriction/modification system is composed of three polypeptides R, M and S.</text>
</comment>
<dbReference type="Gene3D" id="3.90.1570.50">
    <property type="match status" value="1"/>
</dbReference>
<keyword evidence="4" id="KW-0540">Nuclease</keyword>
<dbReference type="InterPro" id="IPR014001">
    <property type="entry name" value="Helicase_ATP-bd"/>
</dbReference>
<evidence type="ECO:0000256" key="9">
    <source>
        <dbReference type="ARBA" id="ARBA00022840"/>
    </source>
</evidence>
<evidence type="ECO:0000256" key="2">
    <source>
        <dbReference type="ARBA" id="ARBA00008598"/>
    </source>
</evidence>
<dbReference type="CDD" id="cd18030">
    <property type="entry name" value="DEXHc_RE_I_HsdR"/>
    <property type="match status" value="1"/>
</dbReference>
<dbReference type="Proteomes" id="UP000597444">
    <property type="component" value="Unassembled WGS sequence"/>
</dbReference>
<dbReference type="InterPro" id="IPR040980">
    <property type="entry name" value="SWI2_SNF2"/>
</dbReference>
<dbReference type="Pfam" id="PF22679">
    <property type="entry name" value="T1R_D3-like"/>
    <property type="match status" value="1"/>
</dbReference>
<dbReference type="InterPro" id="IPR027417">
    <property type="entry name" value="P-loop_NTPase"/>
</dbReference>
<dbReference type="SMART" id="SM00487">
    <property type="entry name" value="DEXDc"/>
    <property type="match status" value="1"/>
</dbReference>
<dbReference type="GO" id="GO:0003677">
    <property type="term" value="F:DNA binding"/>
    <property type="evidence" value="ECO:0007669"/>
    <property type="project" value="UniProtKB-KW"/>
</dbReference>
<evidence type="ECO:0000313" key="14">
    <source>
        <dbReference type="Proteomes" id="UP000597444"/>
    </source>
</evidence>
<organism evidence="13 14">
    <name type="scientific">Reticulibacter mediterranei</name>
    <dbReference type="NCBI Taxonomy" id="2778369"/>
    <lineage>
        <taxon>Bacteria</taxon>
        <taxon>Bacillati</taxon>
        <taxon>Chloroflexota</taxon>
        <taxon>Ktedonobacteria</taxon>
        <taxon>Ktedonobacterales</taxon>
        <taxon>Reticulibacteraceae</taxon>
        <taxon>Reticulibacter</taxon>
    </lineage>
</organism>
<evidence type="ECO:0000256" key="7">
    <source>
        <dbReference type="ARBA" id="ARBA00022759"/>
    </source>
</evidence>
<gene>
    <name evidence="13" type="primary">hsdR-1</name>
    <name evidence="13" type="ORF">KSF_063150</name>
</gene>
<dbReference type="InterPro" id="IPR051268">
    <property type="entry name" value="Type-I_R_enzyme_R_subunit"/>
</dbReference>
<keyword evidence="6 11" id="KW-0680">Restriction system</keyword>
<keyword evidence="10 11" id="KW-0238">DNA-binding</keyword>
<dbReference type="Gene3D" id="3.40.50.300">
    <property type="entry name" value="P-loop containing nucleotide triphosphate hydrolases"/>
    <property type="match status" value="2"/>
</dbReference>
<protein>
    <recommendedName>
        <fullName evidence="11">Type I restriction enzyme endonuclease subunit</fullName>
        <shortName evidence="11">R protein</shortName>
        <ecNumber evidence="11">3.1.21.3</ecNumber>
    </recommendedName>
</protein>
<evidence type="ECO:0000313" key="13">
    <source>
        <dbReference type="EMBL" id="GHO96267.1"/>
    </source>
</evidence>
<dbReference type="Pfam" id="PF18766">
    <property type="entry name" value="SWI2_SNF2"/>
    <property type="match status" value="1"/>
</dbReference>
<dbReference type="PROSITE" id="PS51192">
    <property type="entry name" value="HELICASE_ATP_BIND_1"/>
    <property type="match status" value="1"/>
</dbReference>
<dbReference type="AlphaFoldDB" id="A0A8J3IT08"/>
<evidence type="ECO:0000256" key="5">
    <source>
        <dbReference type="ARBA" id="ARBA00022741"/>
    </source>
</evidence>
<dbReference type="SUPFAM" id="SSF52540">
    <property type="entry name" value="P-loop containing nucleoside triphosphate hydrolases"/>
    <property type="match status" value="2"/>
</dbReference>
<comment type="caution">
    <text evidence="13">The sequence shown here is derived from an EMBL/GenBank/DDBJ whole genome shotgun (WGS) entry which is preliminary data.</text>
</comment>
<evidence type="ECO:0000256" key="4">
    <source>
        <dbReference type="ARBA" id="ARBA00022722"/>
    </source>
</evidence>
<accession>A0A8J3IT08</accession>
<dbReference type="PANTHER" id="PTHR30195:SF15">
    <property type="entry name" value="TYPE I RESTRICTION ENZYME HINDI ENDONUCLEASE SUBUNIT"/>
    <property type="match status" value="1"/>
</dbReference>
<keyword evidence="9 11" id="KW-0067">ATP-binding</keyword>
<dbReference type="CDD" id="cd22332">
    <property type="entry name" value="HsdR_N"/>
    <property type="match status" value="1"/>
</dbReference>
<feature type="domain" description="Helicase ATP-binding" evidence="12">
    <location>
        <begin position="260"/>
        <end position="441"/>
    </location>
</feature>
<dbReference type="RefSeq" id="WP_220206905.1">
    <property type="nucleotide sequence ID" value="NZ_BNJK01000001.1"/>
</dbReference>
<proteinExistence type="inferred from homology"/>
<keyword evidence="14" id="KW-1185">Reference proteome</keyword>
<evidence type="ECO:0000256" key="6">
    <source>
        <dbReference type="ARBA" id="ARBA00022747"/>
    </source>
</evidence>
<evidence type="ECO:0000256" key="11">
    <source>
        <dbReference type="RuleBase" id="RU364115"/>
    </source>
</evidence>
<evidence type="ECO:0000256" key="8">
    <source>
        <dbReference type="ARBA" id="ARBA00022801"/>
    </source>
</evidence>
<dbReference type="Pfam" id="PF04313">
    <property type="entry name" value="HSDR_N"/>
    <property type="match status" value="1"/>
</dbReference>
<dbReference type="EC" id="3.1.21.3" evidence="11"/>
<dbReference type="GO" id="GO:0009307">
    <property type="term" value="P:DNA restriction-modification system"/>
    <property type="evidence" value="ECO:0007669"/>
    <property type="project" value="UniProtKB-KW"/>
</dbReference>
<comment type="similarity">
    <text evidence="2 11">Belongs to the HsdR family.</text>
</comment>
<reference evidence="13" key="1">
    <citation type="submission" date="2020-10" db="EMBL/GenBank/DDBJ databases">
        <title>Taxonomic study of unclassified bacteria belonging to the class Ktedonobacteria.</title>
        <authorList>
            <person name="Yabe S."/>
            <person name="Wang C.M."/>
            <person name="Zheng Y."/>
            <person name="Sakai Y."/>
            <person name="Cavaletti L."/>
            <person name="Monciardini P."/>
            <person name="Donadio S."/>
        </authorList>
    </citation>
    <scope>NUCLEOTIDE SEQUENCE</scope>
    <source>
        <strain evidence="13">ID150040</strain>
    </source>
</reference>
<evidence type="ECO:0000259" key="12">
    <source>
        <dbReference type="PROSITE" id="PS51192"/>
    </source>
</evidence>
<dbReference type="PANTHER" id="PTHR30195">
    <property type="entry name" value="TYPE I SITE-SPECIFIC DEOXYRIBONUCLEASE PROTEIN SUBUNIT M AND R"/>
    <property type="match status" value="1"/>
</dbReference>
<evidence type="ECO:0000256" key="10">
    <source>
        <dbReference type="ARBA" id="ARBA00023125"/>
    </source>
</evidence>
<sequence length="1017" mass="116901">MSIVGQIERITQNRVVKLFRDQLHYTYLGNKEKLLNNRNIEEALLLAFLKKQGYSNDLINRATYEFMRIASDQNRSLYDINKDVYELLRYGVKIKLGAGDKTETVWLIDWKKRTNNDFYIAEEVTVRGPNDKRPDIVLYVNGIALGVLELKRAIVGVAEGIRQNLDNQDADYIQRFFTTVQLVMAGNDTEGLYYGTTGTPEKQYDFWKEESTIANVLDRHLTQLCSKERLLEIIHDFVIFDHGIKKVCRPHQYFGVRAAQQRIKSREGGIIWHSQGSGKSLTMVWLAKWIRENVTNARVLIITDRTELDEQIEKIFLGVEEKIVRTKSGKDLVNKLGATSPWLICSLIHKFGRKAGKNGTAEEGDVDAFIADVKSNLPPDFKAQGDIYVFVDECHRTQSGKLREAMKDIVLPHAMYIGFTGTPLLKTDKQTSTDIFGTYIHEYRFDDAVRDKVVLDLCYEARDINQYIGSQERIDRWFDIKTRGLTDAARARLKQKWGTMQKVLSSEARLKMIVDDILHDMDEKPRLMSGRGNALLVVDSIYQACKIYELFINEGFNECAIVTSYKPSKKEIKGERTGEGRTEKQRQYDIYIKMLNGKTPEDFEKEVKQKFVEQPGQMRLLIVVDKLLTGFDAPSATYLYIDKQMHNHGLFQAICRVNRLDGEDKDYGYIVDYQNLFKSLEGSIRDYTSEALSGYDKKDVDGLLKDRIAKGREQLENAREQIKALCEPVDLPRATEDYLRYFCTSDTTNGDELKDNEPKRAALYKLTVALIRAYSNLANDMPEAGYSEQESQKIKDEVVYYTNVRTEVKRASGDFPDLKLYEPAMRHLIDTYIRADESQKISDFDDISLVQLIVERGVEGLEDLPPGIKSNQGAMAETIENNLRRVIIDETPTNPMYYEKMSEVLDTLTQERRQKAKDYQQYLKEIIELTRLVYNPAGAGSYPPSLNTRAKRALYTNLGNDEKLALAVDAIIRQNKRDGWKGSIVKEKEVLYAIQDLLQDDDLGKRIFDLAKNQDEY</sequence>
<comment type="catalytic activity">
    <reaction evidence="1 11">
        <text>Endonucleolytic cleavage of DNA to give random double-stranded fragments with terminal 5'-phosphates, ATP is simultaneously hydrolyzed.</text>
        <dbReference type="EC" id="3.1.21.3"/>
    </reaction>
</comment>
<dbReference type="EMBL" id="BNJK01000001">
    <property type="protein sequence ID" value="GHO96267.1"/>
    <property type="molecule type" value="Genomic_DNA"/>
</dbReference>
<dbReference type="GO" id="GO:0009035">
    <property type="term" value="F:type I site-specific deoxyribonuclease activity"/>
    <property type="evidence" value="ECO:0007669"/>
    <property type="project" value="UniProtKB-EC"/>
</dbReference>
<dbReference type="InterPro" id="IPR055180">
    <property type="entry name" value="HsdR_RecA-like_helicase_dom_2"/>
</dbReference>
<evidence type="ECO:0000256" key="1">
    <source>
        <dbReference type="ARBA" id="ARBA00000851"/>
    </source>
</evidence>
<name>A0A8J3IT08_9CHLR</name>
<dbReference type="CDD" id="cd18800">
    <property type="entry name" value="SF2_C_EcoR124I-like"/>
    <property type="match status" value="1"/>
</dbReference>
<comment type="function">
    <text evidence="11">Subunit R is required for both nuclease and ATPase activities, but not for modification.</text>
</comment>
<keyword evidence="8 11" id="KW-0378">Hydrolase</keyword>